<keyword evidence="4" id="KW-0732">Signal</keyword>
<dbReference type="OrthoDB" id="10071059at2759"/>
<evidence type="ECO:0000256" key="2">
    <source>
        <dbReference type="PROSITE-ProRule" id="PRU00497"/>
    </source>
</evidence>
<reference evidence="6" key="1">
    <citation type="submission" date="2025-08" db="UniProtKB">
        <authorList>
            <consortium name="RefSeq"/>
        </authorList>
    </citation>
    <scope>IDENTIFICATION</scope>
    <source>
        <tissue evidence="6">Whole organism</tissue>
    </source>
</reference>
<feature type="compositionally biased region" description="Polar residues" evidence="3">
    <location>
        <begin position="765"/>
        <end position="774"/>
    </location>
</feature>
<evidence type="ECO:0000256" key="4">
    <source>
        <dbReference type="SAM" id="SignalP"/>
    </source>
</evidence>
<organism evidence="5 6">
    <name type="scientific">Hyalella azteca</name>
    <name type="common">Amphipod</name>
    <dbReference type="NCBI Taxonomy" id="294128"/>
    <lineage>
        <taxon>Eukaryota</taxon>
        <taxon>Metazoa</taxon>
        <taxon>Ecdysozoa</taxon>
        <taxon>Arthropoda</taxon>
        <taxon>Crustacea</taxon>
        <taxon>Multicrustacea</taxon>
        <taxon>Malacostraca</taxon>
        <taxon>Eumalacostraca</taxon>
        <taxon>Peracarida</taxon>
        <taxon>Amphipoda</taxon>
        <taxon>Senticaudata</taxon>
        <taxon>Talitrida</taxon>
        <taxon>Talitroidea</taxon>
        <taxon>Hyalellidae</taxon>
        <taxon>Hyalella</taxon>
    </lineage>
</organism>
<feature type="compositionally biased region" description="Polar residues" evidence="3">
    <location>
        <begin position="733"/>
        <end position="743"/>
    </location>
</feature>
<evidence type="ECO:0000313" key="5">
    <source>
        <dbReference type="Proteomes" id="UP000694843"/>
    </source>
</evidence>
<evidence type="ECO:0000256" key="1">
    <source>
        <dbReference type="ARBA" id="ARBA00022460"/>
    </source>
</evidence>
<dbReference type="Pfam" id="PF00379">
    <property type="entry name" value="Chitin_bind_4"/>
    <property type="match status" value="1"/>
</dbReference>
<feature type="compositionally biased region" description="Polar residues" evidence="3">
    <location>
        <begin position="1049"/>
        <end position="1061"/>
    </location>
</feature>
<feature type="chain" id="PRO_5034152588" evidence="4">
    <location>
        <begin position="21"/>
        <end position="1402"/>
    </location>
</feature>
<feature type="region of interest" description="Disordered" evidence="3">
    <location>
        <begin position="1172"/>
        <end position="1265"/>
    </location>
</feature>
<feature type="compositionally biased region" description="Low complexity" evidence="3">
    <location>
        <begin position="495"/>
        <end position="505"/>
    </location>
</feature>
<feature type="compositionally biased region" description="Polar residues" evidence="3">
    <location>
        <begin position="670"/>
        <end position="687"/>
    </location>
</feature>
<sequence>MAVFYAWLVAVAWLTSPASSHPAENPASIKHDYTTATSEDPLSTLPYIPPSYTPKPTEFTESFTTLKSTTTLRNDLQPKSHKDRNNLSLQDFERVVTREQSQPAIEKAISSLTNHANSTKRLDENKVFTVENDRLSGADSYKEHQQKEDASSHGISDNASKSSKISRFNLEDPRFQELIIKDQISKPSITSQPKFTREILNQTQIDEINSVKKLNEAVSQRIPKESRQESATTILDSSPPKESKLKLKRGTQSYPTFSQISPQARGESRSFFLPNTEDAAGERHFQTNPTDNQQPSQDLYGHETIQGRSTPFDFAYHVEDQHSGAQYGHNSNSDGTVTTGEYRVLLPDGRTQIVTYIADPHEGFNAKVRFEGEVQPYEPLVDDPPVYRTNTASLERDQRPQKFAQNKFVNARGTSFESERFFNELDPLQNTYRPPAFSAPFGQAFGAANLHSPQQSGKPKPLFGHFDSNDRRQSHVRTETRQTAYQPPEPQLDYQQPGVQQNFQQPDDHQVSQNHEIPLNYQQPNVQQGSQTIEIPLEYQQPNDHQVSQPPVISLNNQQPGSQNIYQQNEIQQIYQQPKIPQRHRQPQIQPDFTLPQIQHTNQKPNTVQGSKQSAIHRNNKQSSSVQGSLQPDIQQSHQPSANPYGTKQPKIKYPKPEVQQSYQKPDVQQGYQQPDLQSYQQDEIQNSYQQPRIQQSYQQPELQQTYQQPEIQSGNQQPEVQQGYQQPEISQDYHQPNIQQDFQHPDVQQGYNEPEIQEGYHQPNIHQDFQQPDIQKGKKPLEISQGYQQPEIPQGYQQPEIPQGYQQPEIPQGYQQPEIPQGYQQPEIPQGYQQLEISEGYQQPEIKEHFRPSAVLGEFSSAPPHHQPDHPSSHQGPNVHDSDEQLRPQLEFPPSIPQQGHQNLNFQSSFLGDGTRPSLQTSKPTFGSGRPHQQPDAPQRYQEPVIPHDFHGLVQTNYQGQELQQINPGPVQPNNYIQDLRQSEEASKFSHDDSFHQSIHRFRPELDSKRTHHPIYEPPQDQERYQQPHANGPDETESKYQQPGFRNENPNRPLHSNQISPKARTRLNHSKLNSKKSQRITTEHEEDVPHQIQDVFSQPDPRQKFSQPELATGVRKHVIDQFSQGPENVESLERQTLSPQYAYRNFKLRSNAEQKESQLSSAGFSEGGYLQPSLKFPGQESSYRQASARLHSNEVSKPSTRGKPEEINLSYQPNYHELTFNQPDFKETYQPPQAESTYQRPETPQKSQTPLFDSTDQQPSNHEVNQPFDLNLEYLQPKSSRPSQRPEQAYELHVQKYQPLAAQPVNGQQANLNAFHDPKLQRDDRGLTLGHDVNSTPPSSKDYNFFEGGDVSASNKPSFHNSVLALEPEIFALQPAVRQLDILPIVTSYPGDNSKGLDHSA</sequence>
<feature type="compositionally biased region" description="Polar residues" evidence="3">
    <location>
        <begin position="153"/>
        <end position="166"/>
    </location>
</feature>
<feature type="compositionally biased region" description="Basic residues" evidence="3">
    <location>
        <begin position="1064"/>
        <end position="1079"/>
    </location>
</feature>
<feature type="region of interest" description="Disordered" evidence="3">
    <location>
        <begin position="220"/>
        <end position="251"/>
    </location>
</feature>
<feature type="compositionally biased region" description="Low complexity" evidence="3">
    <location>
        <begin position="688"/>
        <end position="729"/>
    </location>
</feature>
<dbReference type="PROSITE" id="PS51155">
    <property type="entry name" value="CHIT_BIND_RR_2"/>
    <property type="match status" value="1"/>
</dbReference>
<feature type="region of interest" description="Disordered" evidence="3">
    <location>
        <begin position="447"/>
        <end position="511"/>
    </location>
</feature>
<dbReference type="GO" id="GO:0042302">
    <property type="term" value="F:structural constituent of cuticle"/>
    <property type="evidence" value="ECO:0007669"/>
    <property type="project" value="UniProtKB-UniRule"/>
</dbReference>
<feature type="signal peptide" evidence="4">
    <location>
        <begin position="1"/>
        <end position="20"/>
    </location>
</feature>
<name>A0A8B7PIZ8_HYAAZ</name>
<dbReference type="Proteomes" id="UP000694843">
    <property type="component" value="Unplaced"/>
</dbReference>
<keyword evidence="5" id="KW-1185">Reference proteome</keyword>
<dbReference type="PROSITE" id="PS00233">
    <property type="entry name" value="CHIT_BIND_RR_1"/>
    <property type="match status" value="1"/>
</dbReference>
<feature type="compositionally biased region" description="Basic and acidic residues" evidence="3">
    <location>
        <begin position="136"/>
        <end position="151"/>
    </location>
</feature>
<feature type="compositionally biased region" description="Basic and acidic residues" evidence="3">
    <location>
        <begin position="467"/>
        <end position="480"/>
    </location>
</feature>
<evidence type="ECO:0000256" key="3">
    <source>
        <dbReference type="SAM" id="MobiDB-lite"/>
    </source>
</evidence>
<feature type="compositionally biased region" description="Polar residues" evidence="3">
    <location>
        <begin position="1231"/>
        <end position="1265"/>
    </location>
</feature>
<feature type="region of interest" description="Disordered" evidence="3">
    <location>
        <begin position="602"/>
        <end position="943"/>
    </location>
</feature>
<dbReference type="InterPro" id="IPR000618">
    <property type="entry name" value="Insect_cuticle"/>
</dbReference>
<evidence type="ECO:0000313" key="6">
    <source>
        <dbReference type="RefSeq" id="XP_018026144.1"/>
    </source>
</evidence>
<feature type="region of interest" description="Disordered" evidence="3">
    <location>
        <begin position="136"/>
        <end position="167"/>
    </location>
</feature>
<feature type="region of interest" description="Disordered" evidence="3">
    <location>
        <begin position="1003"/>
        <end position="1113"/>
    </location>
</feature>
<dbReference type="InterPro" id="IPR031311">
    <property type="entry name" value="CHIT_BIND_RR_consensus"/>
</dbReference>
<feature type="compositionally biased region" description="Polar residues" evidence="3">
    <location>
        <begin position="602"/>
        <end position="646"/>
    </location>
</feature>
<dbReference type="RefSeq" id="XP_018026144.1">
    <property type="nucleotide sequence ID" value="XM_018170655.1"/>
</dbReference>
<dbReference type="KEGG" id="hazt:108681605"/>
<keyword evidence="1 2" id="KW-0193">Cuticle</keyword>
<dbReference type="GeneID" id="108681605"/>
<feature type="compositionally biased region" description="Polar residues" evidence="3">
    <location>
        <begin position="898"/>
        <end position="911"/>
    </location>
</feature>
<protein>
    <submittedName>
        <fullName evidence="6">Mediator of RNA polymerase II transcription subunit 12-like</fullName>
    </submittedName>
</protein>
<proteinExistence type="predicted"/>
<dbReference type="OMA" id="NYKANIN"/>
<gene>
    <name evidence="6" type="primary">LOC108681605</name>
</gene>
<accession>A0A8B7PIZ8</accession>